<organism evidence="2 3">
    <name type="scientific">Conidiobolus coronatus (strain ATCC 28846 / CBS 209.66 / NRRL 28638)</name>
    <name type="common">Delacroixia coronata</name>
    <dbReference type="NCBI Taxonomy" id="796925"/>
    <lineage>
        <taxon>Eukaryota</taxon>
        <taxon>Fungi</taxon>
        <taxon>Fungi incertae sedis</taxon>
        <taxon>Zoopagomycota</taxon>
        <taxon>Entomophthoromycotina</taxon>
        <taxon>Entomophthoromycetes</taxon>
        <taxon>Entomophthorales</taxon>
        <taxon>Ancylistaceae</taxon>
        <taxon>Conidiobolus</taxon>
    </lineage>
</organism>
<evidence type="ECO:0000313" key="2">
    <source>
        <dbReference type="EMBL" id="KXN72753.1"/>
    </source>
</evidence>
<dbReference type="EMBL" id="KQ964447">
    <property type="protein sequence ID" value="KXN72753.1"/>
    <property type="molecule type" value="Genomic_DNA"/>
</dbReference>
<feature type="signal peptide" evidence="1">
    <location>
        <begin position="1"/>
        <end position="16"/>
    </location>
</feature>
<evidence type="ECO:0000256" key="1">
    <source>
        <dbReference type="SAM" id="SignalP"/>
    </source>
</evidence>
<evidence type="ECO:0000313" key="3">
    <source>
        <dbReference type="Proteomes" id="UP000070444"/>
    </source>
</evidence>
<sequence>MKLLILLNFQLILTHAWTITLVSRLKKGRIGDIVIFSTDVVSNMGGTASTGCKTEMGVSFACEKGDQVTSSQGGYFIKDLKCNVNKCELTISTENVEFIVEAECSDENRTNYRNGLYDIHTIYCEFKRNFELYSDGTVEYQI</sequence>
<evidence type="ECO:0008006" key="4">
    <source>
        <dbReference type="Google" id="ProtNLM"/>
    </source>
</evidence>
<feature type="chain" id="PRO_5007294732" description="Cyanovirin-N domain-containing protein" evidence="1">
    <location>
        <begin position="17"/>
        <end position="142"/>
    </location>
</feature>
<name>A0A137PCN9_CONC2</name>
<reference evidence="2 3" key="1">
    <citation type="journal article" date="2015" name="Genome Biol. Evol.">
        <title>Phylogenomic analyses indicate that early fungi evolved digesting cell walls of algal ancestors of land plants.</title>
        <authorList>
            <person name="Chang Y."/>
            <person name="Wang S."/>
            <person name="Sekimoto S."/>
            <person name="Aerts A.L."/>
            <person name="Choi C."/>
            <person name="Clum A."/>
            <person name="LaButti K.M."/>
            <person name="Lindquist E.A."/>
            <person name="Yee Ngan C."/>
            <person name="Ohm R.A."/>
            <person name="Salamov A.A."/>
            <person name="Grigoriev I.V."/>
            <person name="Spatafora J.W."/>
            <person name="Berbee M.L."/>
        </authorList>
    </citation>
    <scope>NUCLEOTIDE SEQUENCE [LARGE SCALE GENOMIC DNA]</scope>
    <source>
        <strain evidence="2 3">NRRL 28638</strain>
    </source>
</reference>
<dbReference type="Proteomes" id="UP000070444">
    <property type="component" value="Unassembled WGS sequence"/>
</dbReference>
<accession>A0A137PCN9</accession>
<keyword evidence="3" id="KW-1185">Reference proteome</keyword>
<protein>
    <recommendedName>
        <fullName evidence="4">Cyanovirin-N domain-containing protein</fullName>
    </recommendedName>
</protein>
<keyword evidence="1" id="KW-0732">Signal</keyword>
<proteinExistence type="predicted"/>
<gene>
    <name evidence="2" type="ORF">CONCODRAFT_4358</name>
</gene>
<dbReference type="AlphaFoldDB" id="A0A137PCN9"/>